<dbReference type="InterPro" id="IPR010982">
    <property type="entry name" value="Lambda_DNA-bd_dom_sf"/>
</dbReference>
<dbReference type="KEGG" id="apre:CNX65_09110"/>
<evidence type="ECO:0000256" key="3">
    <source>
        <dbReference type="ARBA" id="ARBA00023163"/>
    </source>
</evidence>
<proteinExistence type="predicted"/>
<dbReference type="Proteomes" id="UP000218505">
    <property type="component" value="Chromosome"/>
</dbReference>
<dbReference type="PANTHER" id="PTHR30146">
    <property type="entry name" value="LACI-RELATED TRANSCRIPTIONAL REPRESSOR"/>
    <property type="match status" value="1"/>
</dbReference>
<keyword evidence="3" id="KW-0804">Transcription</keyword>
<dbReference type="InterPro" id="IPR000843">
    <property type="entry name" value="HTH_LacI"/>
</dbReference>
<dbReference type="EMBL" id="CP023445">
    <property type="protein sequence ID" value="ATE53434.1"/>
    <property type="molecule type" value="Genomic_DNA"/>
</dbReference>
<sequence length="354" mass="35979">MRRATLATIAAAAGVSLPTVSKVLNGKDDVGAETRARVRRLLDEYDYVPVGARRAASGALVDLVFTALESPWAVEVIRGVVDSGLHVVVSSTGLSGAGAGGGAGAGAGQSGAGPLGAGQSGAPRESWAARLVEARRAGALVVTSRLTQADRRLLAASRVPVVVIDPVDLPPPDVPSVGAANWAGGLAATEHLLELGHRRIAAIGGPPGLLCSRARVDGYRAALDRAGIGVDPALVRHGDFRHGGGLRAATELLALPDPPTAVFAGNDEQALGVIEAARVAGLPVPEALSVVGFDDLPVAVWSSPALTTVRQPLAEMGRHAGRMLADLVAGRPLGAQRVELATELVVRASTGARR</sequence>
<evidence type="ECO:0000313" key="7">
    <source>
        <dbReference type="Proteomes" id="UP000218505"/>
    </source>
</evidence>
<dbReference type="GO" id="GO:0000976">
    <property type="term" value="F:transcription cis-regulatory region binding"/>
    <property type="evidence" value="ECO:0007669"/>
    <property type="project" value="TreeGrafter"/>
</dbReference>
<dbReference type="SUPFAM" id="SSF47413">
    <property type="entry name" value="lambda repressor-like DNA-binding domains"/>
    <property type="match status" value="1"/>
</dbReference>
<dbReference type="CDD" id="cd01392">
    <property type="entry name" value="HTH_LacI"/>
    <property type="match status" value="1"/>
</dbReference>
<dbReference type="SMART" id="SM00354">
    <property type="entry name" value="HTH_LACI"/>
    <property type="match status" value="1"/>
</dbReference>
<feature type="region of interest" description="Disordered" evidence="4">
    <location>
        <begin position="99"/>
        <end position="121"/>
    </location>
</feature>
<keyword evidence="1" id="KW-0805">Transcription regulation</keyword>
<dbReference type="Gene3D" id="1.10.260.40">
    <property type="entry name" value="lambda repressor-like DNA-binding domains"/>
    <property type="match status" value="1"/>
</dbReference>
<keyword evidence="2" id="KW-0238">DNA-binding</keyword>
<evidence type="ECO:0000256" key="4">
    <source>
        <dbReference type="SAM" id="MobiDB-lite"/>
    </source>
</evidence>
<evidence type="ECO:0000256" key="1">
    <source>
        <dbReference type="ARBA" id="ARBA00023015"/>
    </source>
</evidence>
<feature type="domain" description="HTH lacI-type" evidence="5">
    <location>
        <begin position="4"/>
        <end position="58"/>
    </location>
</feature>
<evidence type="ECO:0000256" key="2">
    <source>
        <dbReference type="ARBA" id="ARBA00023125"/>
    </source>
</evidence>
<evidence type="ECO:0000313" key="6">
    <source>
        <dbReference type="EMBL" id="ATE53434.1"/>
    </source>
</evidence>
<reference evidence="6" key="1">
    <citation type="submission" date="2017-09" db="EMBL/GenBank/DDBJ databases">
        <title>Complete Genome Sequence of ansamitocin-producing Bacterium Actinosynnema pretiosum X47.</title>
        <authorList>
            <person name="Cao G."/>
            <person name="Zong G."/>
            <person name="Zhong C."/>
            <person name="Fu J."/>
        </authorList>
    </citation>
    <scope>NUCLEOTIDE SEQUENCE [LARGE SCALE GENOMIC DNA]</scope>
    <source>
        <strain evidence="6">X47</strain>
    </source>
</reference>
<feature type="compositionally biased region" description="Gly residues" evidence="4">
    <location>
        <begin position="99"/>
        <end position="119"/>
    </location>
</feature>
<dbReference type="Gene3D" id="3.40.50.2300">
    <property type="match status" value="2"/>
</dbReference>
<dbReference type="SUPFAM" id="SSF53822">
    <property type="entry name" value="Periplasmic binding protein-like I"/>
    <property type="match status" value="1"/>
</dbReference>
<dbReference type="PROSITE" id="PS50932">
    <property type="entry name" value="HTH_LACI_2"/>
    <property type="match status" value="1"/>
</dbReference>
<protein>
    <submittedName>
        <fullName evidence="6">LacI family transcriptional regulator</fullName>
    </submittedName>
</protein>
<dbReference type="GO" id="GO:0003700">
    <property type="term" value="F:DNA-binding transcription factor activity"/>
    <property type="evidence" value="ECO:0007669"/>
    <property type="project" value="TreeGrafter"/>
</dbReference>
<accession>A0A290Z373</accession>
<dbReference type="PANTHER" id="PTHR30146:SF153">
    <property type="entry name" value="LACTOSE OPERON REPRESSOR"/>
    <property type="match status" value="1"/>
</dbReference>
<name>A0A290Z373_9PSEU</name>
<dbReference type="Pfam" id="PF00356">
    <property type="entry name" value="LacI"/>
    <property type="match status" value="1"/>
</dbReference>
<organism evidence="6 7">
    <name type="scientific">Actinosynnema pretiosum</name>
    <dbReference type="NCBI Taxonomy" id="42197"/>
    <lineage>
        <taxon>Bacteria</taxon>
        <taxon>Bacillati</taxon>
        <taxon>Actinomycetota</taxon>
        <taxon>Actinomycetes</taxon>
        <taxon>Pseudonocardiales</taxon>
        <taxon>Pseudonocardiaceae</taxon>
        <taxon>Actinosynnema</taxon>
    </lineage>
</organism>
<evidence type="ECO:0000259" key="5">
    <source>
        <dbReference type="PROSITE" id="PS50932"/>
    </source>
</evidence>
<dbReference type="AlphaFoldDB" id="A0A290Z373"/>
<dbReference type="Pfam" id="PF13377">
    <property type="entry name" value="Peripla_BP_3"/>
    <property type="match status" value="1"/>
</dbReference>
<dbReference type="InterPro" id="IPR028082">
    <property type="entry name" value="Peripla_BP_I"/>
</dbReference>
<keyword evidence="7" id="KW-1185">Reference proteome</keyword>
<dbReference type="RefSeq" id="WP_096492377.1">
    <property type="nucleotide sequence ID" value="NZ_CP023445.1"/>
</dbReference>
<gene>
    <name evidence="6" type="ORF">CNX65_09110</name>
</gene>
<dbReference type="InterPro" id="IPR046335">
    <property type="entry name" value="LacI/GalR-like_sensor"/>
</dbReference>